<dbReference type="MEROPS" id="C78.A01"/>
<dbReference type="GO" id="GO:0005634">
    <property type="term" value="C:nucleus"/>
    <property type="evidence" value="ECO:0007669"/>
    <property type="project" value="TreeGrafter"/>
</dbReference>
<organism evidence="11">
    <name type="scientific">Corethrella appendiculata</name>
    <dbReference type="NCBI Taxonomy" id="1370023"/>
    <lineage>
        <taxon>Eukaryota</taxon>
        <taxon>Metazoa</taxon>
        <taxon>Ecdysozoa</taxon>
        <taxon>Arthropoda</taxon>
        <taxon>Hexapoda</taxon>
        <taxon>Insecta</taxon>
        <taxon>Pterygota</taxon>
        <taxon>Neoptera</taxon>
        <taxon>Endopterygota</taxon>
        <taxon>Diptera</taxon>
        <taxon>Nematocera</taxon>
        <taxon>Culicoidea</taxon>
        <taxon>Chaoboridae</taxon>
        <taxon>Corethrella</taxon>
    </lineage>
</organism>
<evidence type="ECO:0000256" key="6">
    <source>
        <dbReference type="ARBA" id="ARBA00057559"/>
    </source>
</evidence>
<proteinExistence type="evidence at transcript level"/>
<evidence type="ECO:0000256" key="7">
    <source>
        <dbReference type="ARBA" id="ARBA00073264"/>
    </source>
</evidence>
<evidence type="ECO:0000259" key="10">
    <source>
        <dbReference type="Pfam" id="PF26560"/>
    </source>
</evidence>
<keyword evidence="3" id="KW-0833">Ubl conjugation pathway</keyword>
<evidence type="ECO:0000259" key="9">
    <source>
        <dbReference type="Pfam" id="PF20908"/>
    </source>
</evidence>
<dbReference type="PANTHER" id="PTHR48153">
    <property type="entry name" value="UFM1-SPECIFIC PROTEASE 2"/>
    <property type="match status" value="1"/>
</dbReference>
<evidence type="ECO:0000256" key="1">
    <source>
        <dbReference type="ARBA" id="ARBA00008552"/>
    </source>
</evidence>
<evidence type="ECO:0000256" key="2">
    <source>
        <dbReference type="ARBA" id="ARBA00022670"/>
    </source>
</evidence>
<accession>U5ENV8</accession>
<sequence length="599" mass="68332">MTHKIIISEFLLKRIQKIKQECTGALFGVMYQGTLFVLGFTLELKEETLSYRRIVNNFPTEIDLCGMIKFGICNDDQSTDEHLMEILKDVDVTDNPLILNCELGTCENMKASIFKNNHLEEISYETITESELYEQFFFARLECCLKLVCEEDAKSIASASLALRKKIACGSVAFTVYPNKPIQIALTSGPNGPLVSLTNLNNSDKHLFTIDNDFSDIFSYNSANQQYFDDSNANGFKTITIGQISIKQSHHSSSNAHCKLTNEIKSKTICIPLQIHAMSIIHYKTKLGLVYDILIESIVRAMRLQETNLIQQIEEKSRINVPKTFNFLPDGLGYFFSCIYPEYINDDDEYLMKNRKQYHQLLGLPFTRPYFRRCLNFNFAQNNSANEVAASILTNPHEGLNYKSIGRQSLVHGLYTYHHYMQDNFNDDGWGCAYRSLQTICSWFKLQGYTTRSIPTHKEIQEYLYKIGDKPKTFVNSRQWIGSTEVSMCLSGLLNIDSKILHVTSGSELAYYGSELVHHFETQGTPIMIGGGVLAHTIIGVDFNNTTGDVAFLILDPHYTGEDDLKKIQAKGWCGWKGKNFWDKKSYYNLCMPQKPICY</sequence>
<dbReference type="SUPFAM" id="SSF54001">
    <property type="entry name" value="Cysteine proteinases"/>
    <property type="match status" value="1"/>
</dbReference>
<feature type="domain" description="UFSP2 N-terminal MPN-like" evidence="10">
    <location>
        <begin position="1"/>
        <end position="132"/>
    </location>
</feature>
<dbReference type="AlphaFoldDB" id="U5ENV8"/>
<keyword evidence="2 11" id="KW-0645">Protease</keyword>
<evidence type="ECO:0000256" key="3">
    <source>
        <dbReference type="ARBA" id="ARBA00022786"/>
    </source>
</evidence>
<keyword evidence="4" id="KW-0378">Hydrolase</keyword>
<dbReference type="InterPro" id="IPR058757">
    <property type="entry name" value="UFSP2_MPN_N"/>
</dbReference>
<evidence type="ECO:0000256" key="5">
    <source>
        <dbReference type="ARBA" id="ARBA00022807"/>
    </source>
</evidence>
<dbReference type="InterPro" id="IPR038765">
    <property type="entry name" value="Papain-like_cys_pep_sf"/>
</dbReference>
<dbReference type="Pfam" id="PF20908">
    <property type="entry name" value="UfSP2_N"/>
    <property type="match status" value="1"/>
</dbReference>
<dbReference type="Pfam" id="PF26560">
    <property type="entry name" value="UFSP2_MPN_insect"/>
    <property type="match status" value="1"/>
</dbReference>
<evidence type="ECO:0000259" key="8">
    <source>
        <dbReference type="Pfam" id="PF07910"/>
    </source>
</evidence>
<dbReference type="Gene3D" id="3.90.70.130">
    <property type="match status" value="1"/>
</dbReference>
<dbReference type="GO" id="GO:0005783">
    <property type="term" value="C:endoplasmic reticulum"/>
    <property type="evidence" value="ECO:0007669"/>
    <property type="project" value="TreeGrafter"/>
</dbReference>
<dbReference type="GO" id="GO:0071567">
    <property type="term" value="F:deUFMylase activity"/>
    <property type="evidence" value="ECO:0007669"/>
    <property type="project" value="TreeGrafter"/>
</dbReference>
<feature type="domain" description="UFSP1/2/DUB catalytic" evidence="8">
    <location>
        <begin position="407"/>
        <end position="591"/>
    </location>
</feature>
<evidence type="ECO:0000256" key="4">
    <source>
        <dbReference type="ARBA" id="ARBA00022801"/>
    </source>
</evidence>
<dbReference type="EMBL" id="GANO01000428">
    <property type="protein sequence ID" value="JAB59443.1"/>
    <property type="molecule type" value="mRNA"/>
</dbReference>
<dbReference type="Pfam" id="PF07910">
    <property type="entry name" value="Peptidase_C78"/>
    <property type="match status" value="1"/>
</dbReference>
<dbReference type="FunFam" id="3.90.70.130:FF:000001">
    <property type="entry name" value="Probable Ufm1-specific protease 2"/>
    <property type="match status" value="1"/>
</dbReference>
<name>U5ENV8_9DIPT</name>
<comment type="function">
    <text evidence="6">Thiol protease which recognizes and hydrolyzes the peptide bond at the C-terminal Gly of UFM1, a ubiquitin-like modifier protein bound to a number of target proteins. Does not hydrolyze SUMO1 or ISG15 ubiquitin-like proteins.</text>
</comment>
<evidence type="ECO:0000313" key="11">
    <source>
        <dbReference type="EMBL" id="JAB59443.1"/>
    </source>
</evidence>
<keyword evidence="5" id="KW-0788">Thiol protease</keyword>
<dbReference type="GO" id="GO:0006508">
    <property type="term" value="P:proteolysis"/>
    <property type="evidence" value="ECO:0007669"/>
    <property type="project" value="UniProtKB-KW"/>
</dbReference>
<dbReference type="PANTHER" id="PTHR48153:SF2">
    <property type="entry name" value="UFM1-SPECIFIC PROTEASE 2"/>
    <property type="match status" value="1"/>
</dbReference>
<dbReference type="InterPro" id="IPR049387">
    <property type="entry name" value="UFSP2-like_2nd"/>
</dbReference>
<comment type="similarity">
    <text evidence="1">Belongs to the peptidase C78 family.</text>
</comment>
<dbReference type="InterPro" id="IPR012462">
    <property type="entry name" value="UFSP1/2_DUB_cat"/>
</dbReference>
<reference evidence="11" key="1">
    <citation type="journal article" date="2014" name="Insect Biochem. Mol. Biol.">
        <title>An insight into the sialome of the frog biting fly, Corethrella appendiculata.</title>
        <authorList>
            <person name="Ribeiro J.M.C."/>
            <person name="Chagas A.C."/>
            <person name="Pham V.M."/>
            <person name="Lounibos L.P."/>
            <person name="Calvo E."/>
        </authorList>
    </citation>
    <scope>NUCLEOTIDE SEQUENCE</scope>
    <source>
        <tissue evidence="11">Salivary glands</tissue>
    </source>
</reference>
<protein>
    <recommendedName>
        <fullName evidence="7">Probable Ufm1-specific protease 2</fullName>
    </recommendedName>
</protein>
<feature type="domain" description="UFSP2 second" evidence="9">
    <location>
        <begin position="252"/>
        <end position="382"/>
    </location>
</feature>